<evidence type="ECO:0000256" key="4">
    <source>
        <dbReference type="ARBA" id="ARBA00022737"/>
    </source>
</evidence>
<organism evidence="9 10">
    <name type="scientific">Metamycoplasma auris</name>
    <dbReference type="NCBI Taxonomy" id="51363"/>
    <lineage>
        <taxon>Bacteria</taxon>
        <taxon>Bacillati</taxon>
        <taxon>Mycoplasmatota</taxon>
        <taxon>Mycoplasmoidales</taxon>
        <taxon>Metamycoplasmataceae</taxon>
        <taxon>Metamycoplasma</taxon>
    </lineage>
</organism>
<dbReference type="InterPro" id="IPR049890">
    <property type="entry name" value="VlpA-F-like_signal"/>
</dbReference>
<evidence type="ECO:0000256" key="7">
    <source>
        <dbReference type="ARBA" id="ARBA00023288"/>
    </source>
</evidence>
<evidence type="ECO:0000256" key="6">
    <source>
        <dbReference type="ARBA" id="ARBA00023139"/>
    </source>
</evidence>
<evidence type="ECO:0000313" key="9">
    <source>
        <dbReference type="EMBL" id="PZW01485.1"/>
    </source>
</evidence>
<proteinExistence type="predicted"/>
<feature type="region of interest" description="Disordered" evidence="8">
    <location>
        <begin position="135"/>
        <end position="160"/>
    </location>
</feature>
<feature type="compositionally biased region" description="Basic and acidic residues" evidence="8">
    <location>
        <begin position="20"/>
        <end position="33"/>
    </location>
</feature>
<keyword evidence="6" id="KW-0564">Palmitate</keyword>
<evidence type="ECO:0000313" key="10">
    <source>
        <dbReference type="Proteomes" id="UP000249646"/>
    </source>
</evidence>
<feature type="region of interest" description="Disordered" evidence="8">
    <location>
        <begin position="19"/>
        <end position="69"/>
    </location>
</feature>
<dbReference type="AlphaFoldDB" id="A0A2W7G8W2"/>
<keyword evidence="7" id="KW-0449">Lipoprotein</keyword>
<evidence type="ECO:0000256" key="8">
    <source>
        <dbReference type="SAM" id="MobiDB-lite"/>
    </source>
</evidence>
<accession>A0A2W7G8W2</accession>
<evidence type="ECO:0000256" key="2">
    <source>
        <dbReference type="ARBA" id="ARBA00022475"/>
    </source>
</evidence>
<keyword evidence="3" id="KW-0732">Signal</keyword>
<feature type="compositionally biased region" description="Polar residues" evidence="8">
    <location>
        <begin position="138"/>
        <end position="154"/>
    </location>
</feature>
<dbReference type="EMBL" id="QKUB01000002">
    <property type="protein sequence ID" value="PZW01485.1"/>
    <property type="molecule type" value="Genomic_DNA"/>
</dbReference>
<dbReference type="NCBIfam" id="NF033817">
    <property type="entry name" value="Mplas_variab_LP"/>
    <property type="match status" value="1"/>
</dbReference>
<evidence type="ECO:0008006" key="11">
    <source>
        <dbReference type="Google" id="ProtNLM"/>
    </source>
</evidence>
<keyword evidence="4" id="KW-0677">Repeat</keyword>
<evidence type="ECO:0000256" key="1">
    <source>
        <dbReference type="ARBA" id="ARBA00004193"/>
    </source>
</evidence>
<sequence length="160" mass="17304">MFGSVSSLGALPLVAAACDNTKKEEKKDEKKQNENASTTTTSPATTERPQADAPQTLGSSSEKAEPRVEYSIGLASGELEDLVNAISTDRDNFNYSVELAKKAVAPTSEEVLKNSEAARNKANFENVTEEVRKHLESTQDSILANSEYANSQSSDSEEER</sequence>
<evidence type="ECO:0000256" key="3">
    <source>
        <dbReference type="ARBA" id="ARBA00022729"/>
    </source>
</evidence>
<gene>
    <name evidence="9" type="ORF">BCF89_102112</name>
</gene>
<name>A0A2W7G8W2_9BACT</name>
<dbReference type="GO" id="GO:0005886">
    <property type="term" value="C:plasma membrane"/>
    <property type="evidence" value="ECO:0007669"/>
    <property type="project" value="UniProtKB-SubCell"/>
</dbReference>
<comment type="subcellular location">
    <subcellularLocation>
        <location evidence="1">Cell membrane</location>
        <topology evidence="1">Lipid-anchor</topology>
    </subcellularLocation>
</comment>
<reference evidence="9 10" key="1">
    <citation type="submission" date="2018-06" db="EMBL/GenBank/DDBJ databases">
        <title>Genomic Encyclopedia of Archaeal and Bacterial Type Strains, Phase II (KMG-II): from individual species to whole genera.</title>
        <authorList>
            <person name="Goeker M."/>
        </authorList>
    </citation>
    <scope>NUCLEOTIDE SEQUENCE [LARGE SCALE GENOMIC DNA]</scope>
    <source>
        <strain evidence="9 10">ATCC 51348</strain>
    </source>
</reference>
<comment type="caution">
    <text evidence="9">The sequence shown here is derived from an EMBL/GenBank/DDBJ whole genome shotgun (WGS) entry which is preliminary data.</text>
</comment>
<evidence type="ECO:0000256" key="5">
    <source>
        <dbReference type="ARBA" id="ARBA00023136"/>
    </source>
</evidence>
<feature type="compositionally biased region" description="Low complexity" evidence="8">
    <location>
        <begin position="34"/>
        <end position="48"/>
    </location>
</feature>
<protein>
    <recommendedName>
        <fullName evidence="11">Lipoprotein</fullName>
    </recommendedName>
</protein>
<dbReference type="Proteomes" id="UP000249646">
    <property type="component" value="Unassembled WGS sequence"/>
</dbReference>
<keyword evidence="2" id="KW-1003">Cell membrane</keyword>
<keyword evidence="5" id="KW-0472">Membrane</keyword>
<keyword evidence="10" id="KW-1185">Reference proteome</keyword>